<protein>
    <submittedName>
        <fullName evidence="4">D-aminoacyl-tRNA deacylase</fullName>
        <ecNumber evidence="4">3.1.1.96</ecNumber>
    </submittedName>
</protein>
<dbReference type="Pfam" id="PF01026">
    <property type="entry name" value="TatD_DNase"/>
    <property type="match status" value="1"/>
</dbReference>
<evidence type="ECO:0000313" key="4">
    <source>
        <dbReference type="EMBL" id="MBT9145092.1"/>
    </source>
</evidence>
<dbReference type="PROSITE" id="PS01137">
    <property type="entry name" value="TATD_1"/>
    <property type="match status" value="1"/>
</dbReference>
<dbReference type="InterPro" id="IPR015991">
    <property type="entry name" value="TatD/YcfH-like"/>
</dbReference>
<dbReference type="GO" id="GO:0051499">
    <property type="term" value="F:D-aminoacyl-tRNA deacylase activity"/>
    <property type="evidence" value="ECO:0007669"/>
    <property type="project" value="UniProtKB-EC"/>
</dbReference>
<evidence type="ECO:0000313" key="5">
    <source>
        <dbReference type="Proteomes" id="UP000811545"/>
    </source>
</evidence>
<dbReference type="PANTHER" id="PTHR46124:SF2">
    <property type="entry name" value="D-AMINOACYL-TRNA DEACYLASE"/>
    <property type="match status" value="1"/>
</dbReference>
<dbReference type="GO" id="GO:0004536">
    <property type="term" value="F:DNA nuclease activity"/>
    <property type="evidence" value="ECO:0007669"/>
    <property type="project" value="InterPro"/>
</dbReference>
<dbReference type="InterPro" id="IPR018228">
    <property type="entry name" value="DNase_TatD-rel_CS"/>
</dbReference>
<reference evidence="4 5" key="1">
    <citation type="journal article" date="2021" name="bioRxiv">
        <title>Unique metabolic strategies in Hadean analogues reveal hints for primordial physiology.</title>
        <authorList>
            <person name="Nobu M.K."/>
            <person name="Nakai R."/>
            <person name="Tamazawa S."/>
            <person name="Mori H."/>
            <person name="Toyoda A."/>
            <person name="Ijiri A."/>
            <person name="Suzuki S."/>
            <person name="Kurokawa K."/>
            <person name="Kamagata Y."/>
            <person name="Tamaki H."/>
        </authorList>
    </citation>
    <scope>NUCLEOTIDE SEQUENCE [LARGE SCALE GENOMIC DNA]</scope>
    <source>
        <strain evidence="4">BS525</strain>
    </source>
</reference>
<keyword evidence="1 3" id="KW-0479">Metal-binding</keyword>
<dbReference type="SUPFAM" id="SSF51556">
    <property type="entry name" value="Metallo-dependent hydrolases"/>
    <property type="match status" value="1"/>
</dbReference>
<feature type="binding site" evidence="3">
    <location>
        <position position="154"/>
    </location>
    <ligand>
        <name>a divalent metal cation</name>
        <dbReference type="ChEBI" id="CHEBI:60240"/>
        <label>2</label>
    </ligand>
</feature>
<name>A0A9E2F1W5_PSYF1</name>
<feature type="binding site" evidence="3">
    <location>
        <position position="8"/>
    </location>
    <ligand>
        <name>a divalent metal cation</name>
        <dbReference type="ChEBI" id="CHEBI:60240"/>
        <label>1</label>
    </ligand>
</feature>
<dbReference type="PIRSF" id="PIRSF005902">
    <property type="entry name" value="DNase_TatD"/>
    <property type="match status" value="1"/>
</dbReference>
<gene>
    <name evidence="4" type="primary">dtd3</name>
    <name evidence="4" type="ORF">DDT42_00961</name>
</gene>
<dbReference type="EC" id="3.1.1.96" evidence="4"/>
<feature type="binding site" evidence="3">
    <location>
        <position position="10"/>
    </location>
    <ligand>
        <name>a divalent metal cation</name>
        <dbReference type="ChEBI" id="CHEBI:60240"/>
        <label>1</label>
    </ligand>
</feature>
<dbReference type="AlphaFoldDB" id="A0A9E2F1W5"/>
<dbReference type="InterPro" id="IPR001130">
    <property type="entry name" value="TatD-like"/>
</dbReference>
<comment type="caution">
    <text evidence="4">The sequence shown here is derived from an EMBL/GenBank/DDBJ whole genome shotgun (WGS) entry which is preliminary data.</text>
</comment>
<dbReference type="GO" id="GO:0046872">
    <property type="term" value="F:metal ion binding"/>
    <property type="evidence" value="ECO:0007669"/>
    <property type="project" value="UniProtKB-KW"/>
</dbReference>
<evidence type="ECO:0000256" key="3">
    <source>
        <dbReference type="PIRSR" id="PIRSR005902-1"/>
    </source>
</evidence>
<organism evidence="4 5">
    <name type="scientific">Psychracetigena formicireducens</name>
    <dbReference type="NCBI Taxonomy" id="2986056"/>
    <lineage>
        <taxon>Bacteria</taxon>
        <taxon>Bacillati</taxon>
        <taxon>Candidatus Lithacetigenota</taxon>
        <taxon>Candidatus Psychracetigena</taxon>
    </lineage>
</organism>
<keyword evidence="2 4" id="KW-0378">Hydrolase</keyword>
<dbReference type="Gene3D" id="3.20.20.140">
    <property type="entry name" value="Metal-dependent hydrolases"/>
    <property type="match status" value="1"/>
</dbReference>
<accession>A0A9E2F1W5</accession>
<sequence length="257" mass="29321">MIKLIDSHTHLNSHKLLPYLDDVVRESNKVGLVSMLNVGYDFSTSLKGIEIASKYQQIYTSVGLHPNDIKEFELKTLEDYSCLLKKPRVIAVGEVGLDYFRNPEHKNGQKKVMEFFIDLAIQSRLPIILHIRDAYNECFDLLNSFNELPRVIFHCFSGGRDDAKLALNYDSYISFAGNVTYPKANLLREVLSSIPLNRILLETDAPYLPPQAFRGKICQPSYILETYLAVAKLRKVSLENLSQVVLSNYNNLFRGTQ</sequence>
<dbReference type="PANTHER" id="PTHR46124">
    <property type="entry name" value="D-AMINOACYL-TRNA DEACYLASE"/>
    <property type="match status" value="1"/>
</dbReference>
<dbReference type="PROSITE" id="PS01091">
    <property type="entry name" value="TATD_3"/>
    <property type="match status" value="1"/>
</dbReference>
<dbReference type="NCBIfam" id="TIGR00010">
    <property type="entry name" value="YchF/TatD family DNA exonuclease"/>
    <property type="match status" value="1"/>
</dbReference>
<dbReference type="FunFam" id="3.20.20.140:FF:000005">
    <property type="entry name" value="TatD family hydrolase"/>
    <property type="match status" value="1"/>
</dbReference>
<evidence type="ECO:0000256" key="1">
    <source>
        <dbReference type="ARBA" id="ARBA00022723"/>
    </source>
</evidence>
<evidence type="ECO:0000256" key="2">
    <source>
        <dbReference type="ARBA" id="ARBA00022801"/>
    </source>
</evidence>
<proteinExistence type="predicted"/>
<feature type="binding site" evidence="3">
    <location>
        <position position="94"/>
    </location>
    <ligand>
        <name>a divalent metal cation</name>
        <dbReference type="ChEBI" id="CHEBI:60240"/>
        <label>1</label>
    </ligand>
</feature>
<feature type="binding site" evidence="3">
    <location>
        <position position="130"/>
    </location>
    <ligand>
        <name>a divalent metal cation</name>
        <dbReference type="ChEBI" id="CHEBI:60240"/>
        <label>2</label>
    </ligand>
</feature>
<dbReference type="CDD" id="cd01310">
    <property type="entry name" value="TatD_DNAse"/>
    <property type="match status" value="1"/>
</dbReference>
<dbReference type="Proteomes" id="UP000811545">
    <property type="component" value="Unassembled WGS sequence"/>
</dbReference>
<dbReference type="EMBL" id="QLTW01000047">
    <property type="protein sequence ID" value="MBT9145092.1"/>
    <property type="molecule type" value="Genomic_DNA"/>
</dbReference>
<dbReference type="InterPro" id="IPR032466">
    <property type="entry name" value="Metal_Hydrolase"/>
</dbReference>
<feature type="binding site" evidence="3">
    <location>
        <position position="204"/>
    </location>
    <ligand>
        <name>a divalent metal cation</name>
        <dbReference type="ChEBI" id="CHEBI:60240"/>
        <label>1</label>
    </ligand>
</feature>
<dbReference type="GO" id="GO:0005829">
    <property type="term" value="C:cytosol"/>
    <property type="evidence" value="ECO:0007669"/>
    <property type="project" value="TreeGrafter"/>
</dbReference>